<dbReference type="InterPro" id="IPR050270">
    <property type="entry name" value="DegV_domain_contain"/>
</dbReference>
<keyword evidence="1" id="KW-0446">Lipid-binding</keyword>
<dbReference type="AlphaFoldDB" id="A0A502DVE8"/>
<name>A0A502DVE8_9MYCO</name>
<dbReference type="PANTHER" id="PTHR33434:SF2">
    <property type="entry name" value="FATTY ACID-BINDING PROTEIN TM_1468"/>
    <property type="match status" value="1"/>
</dbReference>
<dbReference type="OrthoDB" id="9760324at2"/>
<dbReference type="NCBIfam" id="TIGR00762">
    <property type="entry name" value="DegV"/>
    <property type="match status" value="1"/>
</dbReference>
<keyword evidence="3" id="KW-1185">Reference proteome</keyword>
<dbReference type="InterPro" id="IPR003797">
    <property type="entry name" value="DegV"/>
</dbReference>
<comment type="caution">
    <text evidence="2">The sequence shown here is derived from an EMBL/GenBank/DDBJ whole genome shotgun (WGS) entry which is preliminary data.</text>
</comment>
<dbReference type="Gene3D" id="3.30.1180.10">
    <property type="match status" value="1"/>
</dbReference>
<dbReference type="SUPFAM" id="SSF82549">
    <property type="entry name" value="DAK1/DegV-like"/>
    <property type="match status" value="1"/>
</dbReference>
<dbReference type="RefSeq" id="WP_140698928.1">
    <property type="nucleotide sequence ID" value="NZ_RCZG01000019.1"/>
</dbReference>
<reference evidence="2 3" key="1">
    <citation type="journal article" date="2019" name="Environ. Microbiol.">
        <title>Species interactions and distinct microbial communities in high Arctic permafrost affected cryosols are associated with the CH4 and CO2 gas fluxes.</title>
        <authorList>
            <person name="Altshuler I."/>
            <person name="Hamel J."/>
            <person name="Turney S."/>
            <person name="Magnuson E."/>
            <person name="Levesque R."/>
            <person name="Greer C."/>
            <person name="Whyte L.G."/>
        </authorList>
    </citation>
    <scope>NUCLEOTIDE SEQUENCE [LARGE SCALE GENOMIC DNA]</scope>
    <source>
        <strain evidence="2 3">S5.20</strain>
    </source>
</reference>
<dbReference type="Proteomes" id="UP000320095">
    <property type="component" value="Unassembled WGS sequence"/>
</dbReference>
<evidence type="ECO:0000256" key="1">
    <source>
        <dbReference type="ARBA" id="ARBA00023121"/>
    </source>
</evidence>
<dbReference type="GO" id="GO:0008289">
    <property type="term" value="F:lipid binding"/>
    <property type="evidence" value="ECO:0007669"/>
    <property type="project" value="UniProtKB-KW"/>
</dbReference>
<accession>A0A502DVE8</accession>
<dbReference type="PANTHER" id="PTHR33434">
    <property type="entry name" value="DEGV DOMAIN-CONTAINING PROTEIN DR_1986-RELATED"/>
    <property type="match status" value="1"/>
</dbReference>
<dbReference type="Pfam" id="PF02645">
    <property type="entry name" value="DegV"/>
    <property type="match status" value="1"/>
</dbReference>
<dbReference type="EMBL" id="RCZG01000019">
    <property type="protein sequence ID" value="TPG28206.1"/>
    <property type="molecule type" value="Genomic_DNA"/>
</dbReference>
<dbReference type="Gene3D" id="3.40.50.10170">
    <property type="match status" value="1"/>
</dbReference>
<gene>
    <name evidence="2" type="ORF">EAH80_28240</name>
</gene>
<dbReference type="InterPro" id="IPR043168">
    <property type="entry name" value="DegV_C"/>
</dbReference>
<organism evidence="2 3">
    <name type="scientific">Mycolicibacterium hodleri</name>
    <dbReference type="NCBI Taxonomy" id="49897"/>
    <lineage>
        <taxon>Bacteria</taxon>
        <taxon>Bacillati</taxon>
        <taxon>Actinomycetota</taxon>
        <taxon>Actinomycetes</taxon>
        <taxon>Mycobacteriales</taxon>
        <taxon>Mycobacteriaceae</taxon>
        <taxon>Mycolicibacterium</taxon>
    </lineage>
</organism>
<evidence type="ECO:0000313" key="2">
    <source>
        <dbReference type="EMBL" id="TPG28206.1"/>
    </source>
</evidence>
<protein>
    <submittedName>
        <fullName evidence="2">DegV family protein</fullName>
    </submittedName>
</protein>
<sequence length="301" mass="31948">MADVAVVTDSTAYLPSALVDSLDLTVISLYYDVDGSSSPEGGHELPGRGLRESQFDGDFERFYAEVDQSKGAATTSPPTLEDFIAVFEPLLCEHRAVVSLQLSSGLSPTCEVARQAAARLKAEGRGGDRLVVIDSAGTAGHLGMQAVAAARAAAAGEDAAGVVARTRQARQEVRQWFLVDTLEYLRRGGRIGTAAAWLGSALDLKPILLVGSEIKAVERVRARRLGVERLVELMRQRRAVGADRWFVQHAHAAQDAQELVDRLQAVFGTPPEFVSELGPVVAMHAGPGTLSVGGLPGAALR</sequence>
<evidence type="ECO:0000313" key="3">
    <source>
        <dbReference type="Proteomes" id="UP000320095"/>
    </source>
</evidence>
<proteinExistence type="predicted"/>
<dbReference type="PROSITE" id="PS51482">
    <property type="entry name" value="DEGV"/>
    <property type="match status" value="1"/>
</dbReference>